<gene>
    <name evidence="1" type="ORF">B0I10_11650</name>
</gene>
<dbReference type="EMBL" id="QLSV01000016">
    <property type="protein sequence ID" value="RAR46646.1"/>
    <property type="molecule type" value="Genomic_DNA"/>
</dbReference>
<keyword evidence="2" id="KW-1185">Reference proteome</keyword>
<dbReference type="Proteomes" id="UP000249518">
    <property type="component" value="Unassembled WGS sequence"/>
</dbReference>
<comment type="caution">
    <text evidence="1">The sequence shown here is derived from an EMBL/GenBank/DDBJ whole genome shotgun (WGS) entry which is preliminary data.</text>
</comment>
<organism evidence="1 2">
    <name type="scientific">Flavobacterium lacus</name>
    <dbReference type="NCBI Taxonomy" id="1353778"/>
    <lineage>
        <taxon>Bacteria</taxon>
        <taxon>Pseudomonadati</taxon>
        <taxon>Bacteroidota</taxon>
        <taxon>Flavobacteriia</taxon>
        <taxon>Flavobacteriales</taxon>
        <taxon>Flavobacteriaceae</taxon>
        <taxon>Flavobacterium</taxon>
    </lineage>
</organism>
<protein>
    <submittedName>
        <fullName evidence="1">Uncharacterized protein</fullName>
    </submittedName>
</protein>
<dbReference type="AlphaFoldDB" id="A0A328WND7"/>
<name>A0A328WND7_9FLAO</name>
<reference evidence="1 2" key="1">
    <citation type="submission" date="2018-06" db="EMBL/GenBank/DDBJ databases">
        <title>Genomic Encyclopedia of Type Strains, Phase III (KMG-III): the genomes of soil and plant-associated and newly described type strains.</title>
        <authorList>
            <person name="Whitman W."/>
        </authorList>
    </citation>
    <scope>NUCLEOTIDE SEQUENCE [LARGE SCALE GENOMIC DNA]</scope>
    <source>
        <strain evidence="1 2">CGMCC 1.12504</strain>
    </source>
</reference>
<accession>A0A328WND7</accession>
<evidence type="ECO:0000313" key="2">
    <source>
        <dbReference type="Proteomes" id="UP000249518"/>
    </source>
</evidence>
<proteinExistence type="predicted"/>
<evidence type="ECO:0000313" key="1">
    <source>
        <dbReference type="EMBL" id="RAR46646.1"/>
    </source>
</evidence>
<sequence>MRIKPVYMHIEPRKALNKAFEKYNPTLMGWSGLKVIGDKLDLILKLKQSNPTADTSALEREIDLMVYELCGLSEEEIGIMEES</sequence>